<dbReference type="SMART" id="SM00320">
    <property type="entry name" value="WD40"/>
    <property type="match status" value="3"/>
</dbReference>
<dbReference type="PROSITE" id="PS50082">
    <property type="entry name" value="WD_REPEATS_2"/>
    <property type="match status" value="1"/>
</dbReference>
<dbReference type="AlphaFoldDB" id="A0A1W4WL77"/>
<evidence type="ECO:0000256" key="1">
    <source>
        <dbReference type="PROSITE-ProRule" id="PRU00221"/>
    </source>
</evidence>
<dbReference type="PROSITE" id="PS50294">
    <property type="entry name" value="WD_REPEATS_REGION"/>
    <property type="match status" value="1"/>
</dbReference>
<dbReference type="OrthoDB" id="340259at2759"/>
<dbReference type="GO" id="GO:0031080">
    <property type="term" value="C:nuclear pore outer ring"/>
    <property type="evidence" value="ECO:0007669"/>
    <property type="project" value="InterPro"/>
</dbReference>
<dbReference type="InterPro" id="IPR015943">
    <property type="entry name" value="WD40/YVTN_repeat-like_dom_sf"/>
</dbReference>
<dbReference type="InterPro" id="IPR001680">
    <property type="entry name" value="WD40_rpt"/>
</dbReference>
<accession>A0A1W4WL77</accession>
<organism evidence="2 3">
    <name type="scientific">Agrilus planipennis</name>
    <name type="common">Emerald ash borer</name>
    <name type="synonym">Agrilus marcopoli</name>
    <dbReference type="NCBI Taxonomy" id="224129"/>
    <lineage>
        <taxon>Eukaryota</taxon>
        <taxon>Metazoa</taxon>
        <taxon>Ecdysozoa</taxon>
        <taxon>Arthropoda</taxon>
        <taxon>Hexapoda</taxon>
        <taxon>Insecta</taxon>
        <taxon>Pterygota</taxon>
        <taxon>Neoptera</taxon>
        <taxon>Endopterygota</taxon>
        <taxon>Coleoptera</taxon>
        <taxon>Polyphaga</taxon>
        <taxon>Elateriformia</taxon>
        <taxon>Buprestoidea</taxon>
        <taxon>Buprestidae</taxon>
        <taxon>Agrilinae</taxon>
        <taxon>Agrilus</taxon>
    </lineage>
</organism>
<dbReference type="Gene3D" id="2.130.10.10">
    <property type="entry name" value="YVTN repeat-like/Quinoprotein amine dehydrogenase"/>
    <property type="match status" value="1"/>
</dbReference>
<dbReference type="RefSeq" id="XP_018324686.1">
    <property type="nucleotide sequence ID" value="XM_018469184.2"/>
</dbReference>
<feature type="repeat" description="WD" evidence="1">
    <location>
        <begin position="121"/>
        <end position="162"/>
    </location>
</feature>
<protein>
    <submittedName>
        <fullName evidence="3">Nucleoporin Nup37 isoform X2</fullName>
    </submittedName>
</protein>
<sequence length="277" mass="30967">MSPIETTKPNLINKDANLSFVVELSEQISTIAFSNSELSQDLILIAFPREISVAQLDSQEPYELKELIKFNHGVQCTALSLSPITTIYGVPKILVFCAAGNDFKLRIFESDISQKDTTKVINAHSDYINDVAFDPDNNYLVSASDDNTAKLWSTEDYHCLYTFKLKSPAAHWAPSDPQIVGCLQHGELVIWDLTRASRPLYTKLLFADSGNSIKFSPFGELVATMSQLEGTLKVTNVQSQHQRLSAQISLASNISWHFRLPFVCVGVDNNLMFWKVT</sequence>
<gene>
    <name evidence="3" type="primary">LOC108736673</name>
</gene>
<proteinExistence type="predicted"/>
<dbReference type="Proteomes" id="UP000192223">
    <property type="component" value="Unplaced"/>
</dbReference>
<evidence type="ECO:0000313" key="3">
    <source>
        <dbReference type="RefSeq" id="XP_018324686.1"/>
    </source>
</evidence>
<reference evidence="3" key="1">
    <citation type="submission" date="2025-08" db="UniProtKB">
        <authorList>
            <consortium name="RefSeq"/>
        </authorList>
    </citation>
    <scope>IDENTIFICATION</scope>
    <source>
        <tissue evidence="3">Entire body</tissue>
    </source>
</reference>
<keyword evidence="2" id="KW-1185">Reference proteome</keyword>
<dbReference type="SUPFAM" id="SSF50978">
    <property type="entry name" value="WD40 repeat-like"/>
    <property type="match status" value="1"/>
</dbReference>
<dbReference type="Pfam" id="PF00400">
    <property type="entry name" value="WD40"/>
    <property type="match status" value="1"/>
</dbReference>
<dbReference type="PANTHER" id="PTHR22806:SF0">
    <property type="entry name" value="NUCLEOPORIN NUP37"/>
    <property type="match status" value="1"/>
</dbReference>
<dbReference type="InterPro" id="IPR036322">
    <property type="entry name" value="WD40_repeat_dom_sf"/>
</dbReference>
<keyword evidence="1" id="KW-0853">WD repeat</keyword>
<dbReference type="GeneID" id="108736673"/>
<evidence type="ECO:0000313" key="2">
    <source>
        <dbReference type="Proteomes" id="UP000192223"/>
    </source>
</evidence>
<dbReference type="PANTHER" id="PTHR22806">
    <property type="entry name" value="NUCLEOPORIN NUP37 P37 -RELATED"/>
    <property type="match status" value="1"/>
</dbReference>
<name>A0A1W4WL77_AGRPL</name>
<dbReference type="CTD" id="79023"/>
<dbReference type="InterPro" id="IPR037626">
    <property type="entry name" value="NUP37"/>
</dbReference>